<dbReference type="PROSITE" id="PS01124">
    <property type="entry name" value="HTH_ARAC_FAMILY_2"/>
    <property type="match status" value="1"/>
</dbReference>
<organism evidence="5 6">
    <name type="scientific">Alkalihalobacillus trypoxylicola</name>
    <dbReference type="NCBI Taxonomy" id="519424"/>
    <lineage>
        <taxon>Bacteria</taxon>
        <taxon>Bacillati</taxon>
        <taxon>Bacillota</taxon>
        <taxon>Bacilli</taxon>
        <taxon>Bacillales</taxon>
        <taxon>Bacillaceae</taxon>
        <taxon>Alkalihalobacillus</taxon>
    </lineage>
</organism>
<dbReference type="InterPro" id="IPR009057">
    <property type="entry name" value="Homeodomain-like_sf"/>
</dbReference>
<dbReference type="Pfam" id="PF12833">
    <property type="entry name" value="HTH_18"/>
    <property type="match status" value="1"/>
</dbReference>
<reference evidence="5" key="1">
    <citation type="submission" date="2016-02" db="EMBL/GenBank/DDBJ databases">
        <title>Genome sequence of Bacillus trypoxylicola KCTC 13244(T).</title>
        <authorList>
            <person name="Jeong H."/>
            <person name="Park S.-H."/>
            <person name="Choi S.-K."/>
        </authorList>
    </citation>
    <scope>NUCLEOTIDE SEQUENCE [LARGE SCALE GENOMIC DNA]</scope>
    <source>
        <strain evidence="5">KCTC 13244</strain>
    </source>
</reference>
<dbReference type="PANTHER" id="PTHR43280">
    <property type="entry name" value="ARAC-FAMILY TRANSCRIPTIONAL REGULATOR"/>
    <property type="match status" value="1"/>
</dbReference>
<dbReference type="InterPro" id="IPR013784">
    <property type="entry name" value="Carb-bd-like_fold"/>
</dbReference>
<dbReference type="STRING" id="519424.AZF04_08040"/>
<accession>A0A161Q1S6</accession>
<dbReference type="SUPFAM" id="SSF49452">
    <property type="entry name" value="Starch-binding domain-like"/>
    <property type="match status" value="1"/>
</dbReference>
<keyword evidence="2" id="KW-0238">DNA-binding</keyword>
<proteinExistence type="predicted"/>
<dbReference type="GO" id="GO:0003700">
    <property type="term" value="F:DNA-binding transcription factor activity"/>
    <property type="evidence" value="ECO:0007669"/>
    <property type="project" value="InterPro"/>
</dbReference>
<name>A0A161Q1S6_9BACI</name>
<evidence type="ECO:0000256" key="1">
    <source>
        <dbReference type="ARBA" id="ARBA00023015"/>
    </source>
</evidence>
<protein>
    <submittedName>
        <fullName evidence="5">Transcriptional regulator</fullName>
    </submittedName>
</protein>
<dbReference type="PANTHER" id="PTHR43280:SF28">
    <property type="entry name" value="HTH-TYPE TRANSCRIPTIONAL ACTIVATOR RHAS"/>
    <property type="match status" value="1"/>
</dbReference>
<keyword evidence="3" id="KW-0804">Transcription</keyword>
<dbReference type="EMBL" id="LTAO01000023">
    <property type="protein sequence ID" value="KYG29463.1"/>
    <property type="molecule type" value="Genomic_DNA"/>
</dbReference>
<dbReference type="GO" id="GO:0043565">
    <property type="term" value="F:sequence-specific DNA binding"/>
    <property type="evidence" value="ECO:0007669"/>
    <property type="project" value="InterPro"/>
</dbReference>
<dbReference type="AlphaFoldDB" id="A0A161Q1S6"/>
<dbReference type="Gene3D" id="1.10.10.60">
    <property type="entry name" value="Homeodomain-like"/>
    <property type="match status" value="2"/>
</dbReference>
<dbReference type="SUPFAM" id="SSF46689">
    <property type="entry name" value="Homeodomain-like"/>
    <property type="match status" value="2"/>
</dbReference>
<dbReference type="SMART" id="SM00342">
    <property type="entry name" value="HTH_ARAC"/>
    <property type="match status" value="1"/>
</dbReference>
<dbReference type="GO" id="GO:0030246">
    <property type="term" value="F:carbohydrate binding"/>
    <property type="evidence" value="ECO:0007669"/>
    <property type="project" value="InterPro"/>
</dbReference>
<dbReference type="RefSeq" id="WP_061949262.1">
    <property type="nucleotide sequence ID" value="NZ_LTAO01000023.1"/>
</dbReference>
<evidence type="ECO:0000313" key="6">
    <source>
        <dbReference type="Proteomes" id="UP000075806"/>
    </source>
</evidence>
<dbReference type="InterPro" id="IPR018060">
    <property type="entry name" value="HTH_AraC"/>
</dbReference>
<sequence length="262" mass="29939">MKSEINKEVQEAIIFIQENLYNSIELEALAKHISYSPYHFSRLFKKETGMSPLYYVSSLRLQKAKELLLTTEFTIRDIGMEIGQQSLGTFTSRFSEKVGMTPGAFRRMGHSDNHHLQLLKRLSNWNEPIQAHFGYSQLTGTICSEKPFDGVTLIGLFKKPIPEGMPEFGTLISGTGDFVINNVKPGTYHLLVTALNWHAVISQVFLPFNTLRTRIKEPIIVKENHHLPHYHLTLRPPSLDDPPILISLPLLMQTFLQRVQQL</sequence>
<keyword evidence="6" id="KW-1185">Reference proteome</keyword>
<evidence type="ECO:0000313" key="5">
    <source>
        <dbReference type="EMBL" id="KYG29463.1"/>
    </source>
</evidence>
<dbReference type="Proteomes" id="UP000075806">
    <property type="component" value="Unassembled WGS sequence"/>
</dbReference>
<evidence type="ECO:0000256" key="3">
    <source>
        <dbReference type="ARBA" id="ARBA00023163"/>
    </source>
</evidence>
<evidence type="ECO:0000259" key="4">
    <source>
        <dbReference type="PROSITE" id="PS01124"/>
    </source>
</evidence>
<evidence type="ECO:0000256" key="2">
    <source>
        <dbReference type="ARBA" id="ARBA00023125"/>
    </source>
</evidence>
<gene>
    <name evidence="5" type="ORF">AZF04_08040</name>
</gene>
<feature type="domain" description="HTH araC/xylS-type" evidence="4">
    <location>
        <begin position="10"/>
        <end position="108"/>
    </location>
</feature>
<keyword evidence="1" id="KW-0805">Transcription regulation</keyword>
<comment type="caution">
    <text evidence="5">The sequence shown here is derived from an EMBL/GenBank/DDBJ whole genome shotgun (WGS) entry which is preliminary data.</text>
</comment>